<organism evidence="1 2">
    <name type="scientific">Cinara cedri</name>
    <dbReference type="NCBI Taxonomy" id="506608"/>
    <lineage>
        <taxon>Eukaryota</taxon>
        <taxon>Metazoa</taxon>
        <taxon>Ecdysozoa</taxon>
        <taxon>Arthropoda</taxon>
        <taxon>Hexapoda</taxon>
        <taxon>Insecta</taxon>
        <taxon>Pterygota</taxon>
        <taxon>Neoptera</taxon>
        <taxon>Paraneoptera</taxon>
        <taxon>Hemiptera</taxon>
        <taxon>Sternorrhyncha</taxon>
        <taxon>Aphidomorpha</taxon>
        <taxon>Aphidoidea</taxon>
        <taxon>Aphididae</taxon>
        <taxon>Lachninae</taxon>
        <taxon>Cinara</taxon>
    </lineage>
</organism>
<dbReference type="GO" id="GO:0003676">
    <property type="term" value="F:nucleic acid binding"/>
    <property type="evidence" value="ECO:0007669"/>
    <property type="project" value="InterPro"/>
</dbReference>
<dbReference type="EMBL" id="CABPRJ010000013">
    <property type="protein sequence ID" value="VVC25451.1"/>
    <property type="molecule type" value="Genomic_DNA"/>
</dbReference>
<dbReference type="AlphaFoldDB" id="A0A5E4M4D0"/>
<dbReference type="Gene3D" id="3.30.420.10">
    <property type="entry name" value="Ribonuclease H-like superfamily/Ribonuclease H"/>
    <property type="match status" value="1"/>
</dbReference>
<accession>A0A5E4M4D0</accession>
<keyword evidence="2" id="KW-1185">Reference proteome</keyword>
<gene>
    <name evidence="1" type="ORF">CINCED_3A023770</name>
</gene>
<dbReference type="OrthoDB" id="10065579at2759"/>
<sequence length="157" mass="18239">MPRLVTSELSESYDVLLREPLCSERVVVKKENFLERYAEKKWHKSSREGRKDVTDEVHSGRLSTSRTDEHFTRVHELLHTDRRMTFVVTFYLTRIGVETIPQPPYSPDLIPADFFLFPRLNRELKGYHLGTLENVQATTTILLNSISVEEFQGPCTA</sequence>
<dbReference type="Proteomes" id="UP000325440">
    <property type="component" value="Unassembled WGS sequence"/>
</dbReference>
<dbReference type="PANTHER" id="PTHR46060">
    <property type="entry name" value="MARINER MOS1 TRANSPOSASE-LIKE PROTEIN"/>
    <property type="match status" value="1"/>
</dbReference>
<evidence type="ECO:0000313" key="1">
    <source>
        <dbReference type="EMBL" id="VVC25451.1"/>
    </source>
</evidence>
<protein>
    <submittedName>
        <fullName evidence="1">Uncharacterized protein</fullName>
    </submittedName>
</protein>
<name>A0A5E4M4D0_9HEMI</name>
<reference evidence="1 2" key="1">
    <citation type="submission" date="2019-08" db="EMBL/GenBank/DDBJ databases">
        <authorList>
            <person name="Alioto T."/>
            <person name="Alioto T."/>
            <person name="Gomez Garrido J."/>
        </authorList>
    </citation>
    <scope>NUCLEOTIDE SEQUENCE [LARGE SCALE GENOMIC DNA]</scope>
</reference>
<dbReference type="InterPro" id="IPR036397">
    <property type="entry name" value="RNaseH_sf"/>
</dbReference>
<proteinExistence type="predicted"/>
<dbReference type="InterPro" id="IPR052709">
    <property type="entry name" value="Transposase-MT_Hybrid"/>
</dbReference>
<evidence type="ECO:0000313" key="2">
    <source>
        <dbReference type="Proteomes" id="UP000325440"/>
    </source>
</evidence>
<dbReference type="PANTHER" id="PTHR46060:SF1">
    <property type="entry name" value="MARINER MOS1 TRANSPOSASE-LIKE PROTEIN"/>
    <property type="match status" value="1"/>
</dbReference>